<feature type="signal peptide" evidence="2">
    <location>
        <begin position="1"/>
        <end position="24"/>
    </location>
</feature>
<reference evidence="5" key="2">
    <citation type="submission" date="2019-02" db="EMBL/GenBank/DDBJ databases">
        <title>Granulicella sibirica sp. nov., a psychrotolerant acidobacterium isolated from an organic soil layer in forested tundra, West Siberia.</title>
        <authorList>
            <person name="Oshkin I.Y."/>
            <person name="Kulichevskaya I.S."/>
            <person name="Rijpstra W.I.C."/>
            <person name="Sinninghe Damste J.S."/>
            <person name="Rakitin A.L."/>
            <person name="Ravin N.V."/>
            <person name="Dedysh S.N."/>
        </authorList>
    </citation>
    <scope>NUCLEOTIDE SEQUENCE [LARGE SCALE GENOMIC DNA]</scope>
    <source>
        <strain evidence="5">AF10</strain>
    </source>
</reference>
<evidence type="ECO:0000259" key="3">
    <source>
        <dbReference type="Pfam" id="PF13628"/>
    </source>
</evidence>
<evidence type="ECO:0000256" key="1">
    <source>
        <dbReference type="SAM" id="MobiDB-lite"/>
    </source>
</evidence>
<feature type="region of interest" description="Disordered" evidence="1">
    <location>
        <begin position="27"/>
        <end position="67"/>
    </location>
</feature>
<feature type="domain" description="DUF4142" evidence="3">
    <location>
        <begin position="70"/>
        <end position="204"/>
    </location>
</feature>
<dbReference type="EMBL" id="RDSM01000003">
    <property type="protein sequence ID" value="RXH55274.1"/>
    <property type="molecule type" value="Genomic_DNA"/>
</dbReference>
<evidence type="ECO:0000313" key="5">
    <source>
        <dbReference type="Proteomes" id="UP000289437"/>
    </source>
</evidence>
<proteinExistence type="predicted"/>
<keyword evidence="2" id="KW-0732">Signal</keyword>
<dbReference type="InterPro" id="IPR025419">
    <property type="entry name" value="DUF4142"/>
</dbReference>
<organism evidence="4 5">
    <name type="scientific">Granulicella sibirica</name>
    <dbReference type="NCBI Taxonomy" id="2479048"/>
    <lineage>
        <taxon>Bacteria</taxon>
        <taxon>Pseudomonadati</taxon>
        <taxon>Acidobacteriota</taxon>
        <taxon>Terriglobia</taxon>
        <taxon>Terriglobales</taxon>
        <taxon>Acidobacteriaceae</taxon>
        <taxon>Granulicella</taxon>
    </lineage>
</organism>
<sequence length="224" mass="24424">MQSMCVPRILFGAVLVLSPGLALAQNDPSEAPIQQSQREQQQPGAHANAQPQLLPQDSSGVPGMTGQQMKDKIFLRKSAEGGIAEVKFGQLAAEKAGSEDVKTFGSRMVTDHTLLNDEMKPIADSIGVRLPKTMNKMDQAEYEKLSALTGDDFDKEYLADMVKDHRKDLREFHEEATSTNDPTLKAAVEKGEGIIREHTHMVMKIAREKGIAVPPPGKPNAPTP</sequence>
<keyword evidence="5" id="KW-1185">Reference proteome</keyword>
<feature type="chain" id="PRO_5020410083" evidence="2">
    <location>
        <begin position="25"/>
        <end position="224"/>
    </location>
</feature>
<dbReference type="AlphaFoldDB" id="A0A4V1L5C4"/>
<comment type="caution">
    <text evidence="4">The sequence shown here is derived from an EMBL/GenBank/DDBJ whole genome shotgun (WGS) entry which is preliminary data.</text>
</comment>
<dbReference type="RefSeq" id="WP_128914923.1">
    <property type="nucleotide sequence ID" value="NZ_RDSM01000003.1"/>
</dbReference>
<dbReference type="Gene3D" id="1.20.1260.10">
    <property type="match status" value="1"/>
</dbReference>
<evidence type="ECO:0000256" key="2">
    <source>
        <dbReference type="SAM" id="SignalP"/>
    </source>
</evidence>
<dbReference type="Pfam" id="PF13628">
    <property type="entry name" value="DUF4142"/>
    <property type="match status" value="1"/>
</dbReference>
<dbReference type="InterPro" id="IPR012347">
    <property type="entry name" value="Ferritin-like"/>
</dbReference>
<gene>
    <name evidence="4" type="ORF">GRAN_4378</name>
</gene>
<accession>A0A4V1L5C4</accession>
<reference evidence="4 5" key="1">
    <citation type="submission" date="2018-11" db="EMBL/GenBank/DDBJ databases">
        <authorList>
            <person name="Mardanov A.V."/>
            <person name="Ravin N.V."/>
            <person name="Dedysh S.N."/>
        </authorList>
    </citation>
    <scope>NUCLEOTIDE SEQUENCE [LARGE SCALE GENOMIC DNA]</scope>
    <source>
        <strain evidence="4 5">AF10</strain>
    </source>
</reference>
<dbReference type="OrthoDB" id="9101320at2"/>
<feature type="compositionally biased region" description="Polar residues" evidence="1">
    <location>
        <begin position="49"/>
        <end position="59"/>
    </location>
</feature>
<name>A0A4V1L5C4_9BACT</name>
<dbReference type="Proteomes" id="UP000289437">
    <property type="component" value="Unassembled WGS sequence"/>
</dbReference>
<dbReference type="PANTHER" id="PTHR38593:SF1">
    <property type="entry name" value="BLR2558 PROTEIN"/>
    <property type="match status" value="1"/>
</dbReference>
<evidence type="ECO:0000313" key="4">
    <source>
        <dbReference type="EMBL" id="RXH55274.1"/>
    </source>
</evidence>
<protein>
    <submittedName>
        <fullName evidence="4">Putative exported protein</fullName>
    </submittedName>
</protein>
<dbReference type="PANTHER" id="PTHR38593">
    <property type="entry name" value="BLR2558 PROTEIN"/>
    <property type="match status" value="1"/>
</dbReference>